<sequence length="124" mass="13624">MSPATAPDDKVDAALVAAIRNLEAAVQEQERAVNRILGLVELLMERRPDQSTLLRLEGIMEACAFQDLTGQRIRKVNRFLRHMAAHKGLVPAGIDRAAAAEDEQALNKAKGLSQDEVDRLLGNR</sequence>
<accession>A0A286G9H2</accession>
<dbReference type="OrthoDB" id="7269965at2"/>
<proteinExistence type="predicted"/>
<dbReference type="RefSeq" id="WP_097278338.1">
    <property type="nucleotide sequence ID" value="NZ_OCNJ01000002.1"/>
</dbReference>
<evidence type="ECO:0000313" key="2">
    <source>
        <dbReference type="Proteomes" id="UP000219621"/>
    </source>
</evidence>
<keyword evidence="2" id="KW-1185">Reference proteome</keyword>
<dbReference type="AlphaFoldDB" id="A0A286G9H2"/>
<evidence type="ECO:0000313" key="1">
    <source>
        <dbReference type="EMBL" id="SOD91769.1"/>
    </source>
</evidence>
<reference evidence="1 2" key="1">
    <citation type="submission" date="2017-09" db="EMBL/GenBank/DDBJ databases">
        <authorList>
            <person name="Ehlers B."/>
            <person name="Leendertz F.H."/>
        </authorList>
    </citation>
    <scope>NUCLEOTIDE SEQUENCE [LARGE SCALE GENOMIC DNA]</scope>
    <source>
        <strain evidence="1 2">USBA 140</strain>
    </source>
</reference>
<dbReference type="EMBL" id="OCNJ01000002">
    <property type="protein sequence ID" value="SOD91769.1"/>
    <property type="molecule type" value="Genomic_DNA"/>
</dbReference>
<dbReference type="SUPFAM" id="SSF75708">
    <property type="entry name" value="Chemotaxis phosphatase CheZ"/>
    <property type="match status" value="1"/>
</dbReference>
<dbReference type="Proteomes" id="UP000219621">
    <property type="component" value="Unassembled WGS sequence"/>
</dbReference>
<protein>
    <submittedName>
        <fullName evidence="1">Uncharacterized protein</fullName>
    </submittedName>
</protein>
<gene>
    <name evidence="1" type="ORF">SAMN05421508_10298</name>
</gene>
<dbReference type="Gene3D" id="1.10.287.500">
    <property type="entry name" value="Helix hairpin bin"/>
    <property type="match status" value="1"/>
</dbReference>
<organism evidence="1 2">
    <name type="scientific">Caenispirillum bisanense</name>
    <dbReference type="NCBI Taxonomy" id="414052"/>
    <lineage>
        <taxon>Bacteria</taxon>
        <taxon>Pseudomonadati</taxon>
        <taxon>Pseudomonadota</taxon>
        <taxon>Alphaproteobacteria</taxon>
        <taxon>Rhodospirillales</taxon>
        <taxon>Novispirillaceae</taxon>
        <taxon>Caenispirillum</taxon>
    </lineage>
</organism>
<name>A0A286G9H2_9PROT</name>